<dbReference type="KEGG" id="bpor:BPO_0796"/>
<dbReference type="AlphaFoldDB" id="A0AAU0F0I8"/>
<name>A0AAU0F0I8_9FLAO</name>
<proteinExistence type="predicted"/>
<sequence>MYIDFENIISHLLNILYKMAEIDFFRKDKKNRN</sequence>
<gene>
    <name evidence="1" type="ORF">BPO_0796</name>
</gene>
<dbReference type="EMBL" id="CP136426">
    <property type="protein sequence ID" value="WOC51443.1"/>
    <property type="molecule type" value="Genomic_DNA"/>
</dbReference>
<keyword evidence="2" id="KW-1185">Reference proteome</keyword>
<protein>
    <submittedName>
        <fullName evidence="1">Uncharacterized protein</fullName>
    </submittedName>
</protein>
<dbReference type="Proteomes" id="UP001432059">
    <property type="component" value="Chromosome"/>
</dbReference>
<organism evidence="1 2">
    <name type="scientific">Bergeyella porcorum</name>
    <dbReference type="NCBI Taxonomy" id="1735111"/>
    <lineage>
        <taxon>Bacteria</taxon>
        <taxon>Pseudomonadati</taxon>
        <taxon>Bacteroidota</taxon>
        <taxon>Flavobacteriia</taxon>
        <taxon>Flavobacteriales</taxon>
        <taxon>Weeksellaceae</taxon>
        <taxon>Bergeyella</taxon>
    </lineage>
</organism>
<reference evidence="1" key="1">
    <citation type="submission" date="2023-10" db="EMBL/GenBank/DDBJ databases">
        <title>Characterization and whole genome sequencing of a novel strain of Bergeyella porcorum QD2021 isolated from pig.</title>
        <authorList>
            <person name="Liu G."/>
            <person name="Chen C."/>
            <person name="Han X."/>
        </authorList>
    </citation>
    <scope>NUCLEOTIDE SEQUENCE</scope>
    <source>
        <strain evidence="1">QD2021</strain>
    </source>
</reference>
<evidence type="ECO:0000313" key="1">
    <source>
        <dbReference type="EMBL" id="WOC51443.1"/>
    </source>
</evidence>
<accession>A0AAU0F0I8</accession>
<evidence type="ECO:0000313" key="2">
    <source>
        <dbReference type="Proteomes" id="UP001432059"/>
    </source>
</evidence>